<dbReference type="EMBL" id="CALNXK010000035">
    <property type="protein sequence ID" value="CAH3120624.1"/>
    <property type="molecule type" value="Genomic_DNA"/>
</dbReference>
<comment type="caution">
    <text evidence="1">The sequence shown here is derived from an EMBL/GenBank/DDBJ whole genome shotgun (WGS) entry which is preliminary data.</text>
</comment>
<feature type="non-terminal residue" evidence="1">
    <location>
        <position position="127"/>
    </location>
</feature>
<sequence>MLLAQYKLPLRKYIVTSVQQLARLADISAHCEYFVKYECLDSQLLNGPGSIDYIHDRWNYTSYMHACGLNRSCADPRYGCSFDINDYVSRENRELLTNKAELPVIQLRFGDTGEAGDDERGYRTLET</sequence>
<protein>
    <submittedName>
        <fullName evidence="1">Uncharacterized protein</fullName>
    </submittedName>
</protein>
<organism evidence="1 2">
    <name type="scientific">Porites lobata</name>
    <dbReference type="NCBI Taxonomy" id="104759"/>
    <lineage>
        <taxon>Eukaryota</taxon>
        <taxon>Metazoa</taxon>
        <taxon>Cnidaria</taxon>
        <taxon>Anthozoa</taxon>
        <taxon>Hexacorallia</taxon>
        <taxon>Scleractinia</taxon>
        <taxon>Fungiina</taxon>
        <taxon>Poritidae</taxon>
        <taxon>Porites</taxon>
    </lineage>
</organism>
<evidence type="ECO:0000313" key="1">
    <source>
        <dbReference type="EMBL" id="CAH3120624.1"/>
    </source>
</evidence>
<accession>A0ABN8NU17</accession>
<name>A0ABN8NU17_9CNID</name>
<dbReference type="Gene3D" id="2.60.120.1000">
    <property type="match status" value="1"/>
</dbReference>
<reference evidence="1 2" key="1">
    <citation type="submission" date="2022-05" db="EMBL/GenBank/DDBJ databases">
        <authorList>
            <consortium name="Genoscope - CEA"/>
            <person name="William W."/>
        </authorList>
    </citation>
    <scope>NUCLEOTIDE SEQUENCE [LARGE SCALE GENOMIC DNA]</scope>
</reference>
<dbReference type="Proteomes" id="UP001159405">
    <property type="component" value="Unassembled WGS sequence"/>
</dbReference>
<gene>
    <name evidence="1" type="ORF">PLOB_00028260</name>
</gene>
<keyword evidence="2" id="KW-1185">Reference proteome</keyword>
<proteinExistence type="predicted"/>
<evidence type="ECO:0000313" key="2">
    <source>
        <dbReference type="Proteomes" id="UP001159405"/>
    </source>
</evidence>